<feature type="chain" id="PRO_5029856992" description="Carboxylesterase type B domain-containing protein" evidence="5">
    <location>
        <begin position="25"/>
        <end position="565"/>
    </location>
</feature>
<dbReference type="Pfam" id="PF00135">
    <property type="entry name" value="COesterase"/>
    <property type="match status" value="1"/>
</dbReference>
<dbReference type="RefSeq" id="XP_022662249.1">
    <property type="nucleotide sequence ID" value="XM_022806514.1"/>
</dbReference>
<name>A0A7M7K8T9_VARDE</name>
<feature type="signal peptide" evidence="5">
    <location>
        <begin position="1"/>
        <end position="24"/>
    </location>
</feature>
<protein>
    <recommendedName>
        <fullName evidence="6">Carboxylesterase type B domain-containing protein</fullName>
    </recommendedName>
</protein>
<dbReference type="PANTHER" id="PTHR43918:SF4">
    <property type="entry name" value="CARBOXYLIC ESTER HYDROLASE"/>
    <property type="match status" value="1"/>
</dbReference>
<evidence type="ECO:0000313" key="7">
    <source>
        <dbReference type="EnsemblMetazoa" id="XP_022662249"/>
    </source>
</evidence>
<evidence type="ECO:0000256" key="5">
    <source>
        <dbReference type="SAM" id="SignalP"/>
    </source>
</evidence>
<keyword evidence="8" id="KW-1185">Reference proteome</keyword>
<evidence type="ECO:0000313" key="8">
    <source>
        <dbReference type="Proteomes" id="UP000594260"/>
    </source>
</evidence>
<evidence type="ECO:0000256" key="4">
    <source>
        <dbReference type="ARBA" id="ARBA00023180"/>
    </source>
</evidence>
<dbReference type="AlphaFoldDB" id="A0A7M7K8T9"/>
<comment type="similarity">
    <text evidence="1">Belongs to the type-B carboxylesterase/lipase family.</text>
</comment>
<dbReference type="Gene3D" id="3.40.50.1820">
    <property type="entry name" value="alpha/beta hydrolase"/>
    <property type="match status" value="1"/>
</dbReference>
<evidence type="ECO:0000256" key="2">
    <source>
        <dbReference type="ARBA" id="ARBA00022487"/>
    </source>
</evidence>
<reference evidence="7" key="1">
    <citation type="submission" date="2021-01" db="UniProtKB">
        <authorList>
            <consortium name="EnsemblMetazoa"/>
        </authorList>
    </citation>
    <scope>IDENTIFICATION</scope>
</reference>
<dbReference type="GO" id="GO:0003990">
    <property type="term" value="F:acetylcholinesterase activity"/>
    <property type="evidence" value="ECO:0007669"/>
    <property type="project" value="TreeGrafter"/>
</dbReference>
<evidence type="ECO:0000256" key="1">
    <source>
        <dbReference type="ARBA" id="ARBA00005964"/>
    </source>
</evidence>
<dbReference type="InterPro" id="IPR050654">
    <property type="entry name" value="AChE-related_enzymes"/>
</dbReference>
<dbReference type="InterPro" id="IPR029058">
    <property type="entry name" value="AB_hydrolase_fold"/>
</dbReference>
<dbReference type="PANTHER" id="PTHR43918">
    <property type="entry name" value="ACETYLCHOLINESTERASE"/>
    <property type="match status" value="1"/>
</dbReference>
<dbReference type="OrthoDB" id="3200163at2759"/>
<proteinExistence type="inferred from homology"/>
<dbReference type="GO" id="GO:0005886">
    <property type="term" value="C:plasma membrane"/>
    <property type="evidence" value="ECO:0007669"/>
    <property type="project" value="TreeGrafter"/>
</dbReference>
<dbReference type="GO" id="GO:0005615">
    <property type="term" value="C:extracellular space"/>
    <property type="evidence" value="ECO:0007669"/>
    <property type="project" value="TreeGrafter"/>
</dbReference>
<dbReference type="KEGG" id="vde:111250776"/>
<evidence type="ECO:0000259" key="6">
    <source>
        <dbReference type="Pfam" id="PF00135"/>
    </source>
</evidence>
<dbReference type="GO" id="GO:0019695">
    <property type="term" value="P:choline metabolic process"/>
    <property type="evidence" value="ECO:0007669"/>
    <property type="project" value="TreeGrafter"/>
</dbReference>
<dbReference type="SUPFAM" id="SSF53474">
    <property type="entry name" value="alpha/beta-Hydrolases"/>
    <property type="match status" value="1"/>
</dbReference>
<dbReference type="InParanoid" id="A0A7M7K8T9"/>
<organism evidence="7 8">
    <name type="scientific">Varroa destructor</name>
    <name type="common">Honeybee mite</name>
    <dbReference type="NCBI Taxonomy" id="109461"/>
    <lineage>
        <taxon>Eukaryota</taxon>
        <taxon>Metazoa</taxon>
        <taxon>Ecdysozoa</taxon>
        <taxon>Arthropoda</taxon>
        <taxon>Chelicerata</taxon>
        <taxon>Arachnida</taxon>
        <taxon>Acari</taxon>
        <taxon>Parasitiformes</taxon>
        <taxon>Mesostigmata</taxon>
        <taxon>Gamasina</taxon>
        <taxon>Dermanyssoidea</taxon>
        <taxon>Varroidae</taxon>
        <taxon>Varroa</taxon>
    </lineage>
</organism>
<dbReference type="InterPro" id="IPR002018">
    <property type="entry name" value="CarbesteraseB"/>
</dbReference>
<keyword evidence="4" id="KW-0325">Glycoprotein</keyword>
<feature type="domain" description="Carboxylesterase type B" evidence="6">
    <location>
        <begin position="45"/>
        <end position="544"/>
    </location>
</feature>
<dbReference type="GeneID" id="111250776"/>
<keyword evidence="5" id="KW-0732">Signal</keyword>
<keyword evidence="2" id="KW-0719">Serine esterase</keyword>
<accession>A0A7M7K8T9</accession>
<sequence length="565" mass="63033">MRSSASILTIFLSCALIYCSTLWAFSHCQYFSKDDNYPGEPAHSSNILYTPYGIISGRTSLVRGMAVQKYLGIPYAQPPLKKLRFKKPRPLPWKKSRYIQATSMGPSCPQTSYYFDELRNNKDLHVNEDCLYLNVWTAQLKPPQPVLVLIHGGFFTHGGSESPALDMSQLTIRGVVCVSFNYRLNAFGFLYAGTPRASGNMGLYDQQLALQWIKKHIGYFGGDPNRITVIGQGAGAVAAAYQLLNPVSQKLFKRVILQSGNPFSIMGLNQRSVASTRTHTIAKRLGCSKEYSTPHNVISCILSKDAGQISKAAELEFTRGQLSLMPLIETESLLKKSKQMKNVEVLMGFAKNEFADSLFYAGYFDAGEDILPGDVKYLVGLFYGTFFRANAVPVLRYYFRDAVNSTELIRSGGHAISDGLLICPGNEFAEELANLGAKVYYYSFDHESAFTRKEFGVTSAEEALYSLGSLHGIMGARLGPSLKDLQFADDMLDLIATFVYYGRAYSPKANTDWPTYSAERPYIANLKQNITIGYGPRADECNFWSYFWNNYDASVGRRYSHVILG</sequence>
<evidence type="ECO:0000256" key="3">
    <source>
        <dbReference type="ARBA" id="ARBA00022801"/>
    </source>
</evidence>
<dbReference type="GO" id="GO:0006581">
    <property type="term" value="P:acetylcholine catabolic process"/>
    <property type="evidence" value="ECO:0007669"/>
    <property type="project" value="TreeGrafter"/>
</dbReference>
<dbReference type="EnsemblMetazoa" id="XM_022806514">
    <property type="protein sequence ID" value="XP_022662249"/>
    <property type="gene ID" value="LOC111250776"/>
</dbReference>
<dbReference type="Proteomes" id="UP000594260">
    <property type="component" value="Unplaced"/>
</dbReference>
<dbReference type="OMA" id="AKVYYFM"/>
<keyword evidence="3" id="KW-0378">Hydrolase</keyword>